<keyword evidence="2 4" id="KW-0689">Ribosomal protein</keyword>
<protein>
    <recommendedName>
        <fullName evidence="4">Small ribosomal subunit protein uS11</fullName>
    </recommendedName>
</protein>
<dbReference type="PANTHER" id="PTHR11759">
    <property type="entry name" value="40S RIBOSOMAL PROTEIN S14/30S RIBOSOMAL PROTEIN S11"/>
    <property type="match status" value="1"/>
</dbReference>
<keyword evidence="4" id="KW-0699">rRNA-binding</keyword>
<name>A0A0G1H3B5_9BACT</name>
<dbReference type="InterPro" id="IPR001971">
    <property type="entry name" value="Ribosomal_uS11"/>
</dbReference>
<dbReference type="GO" id="GO:1990904">
    <property type="term" value="C:ribonucleoprotein complex"/>
    <property type="evidence" value="ECO:0007669"/>
    <property type="project" value="UniProtKB-KW"/>
</dbReference>
<gene>
    <name evidence="4" type="primary">rpsK</name>
    <name evidence="5" type="ORF">UW30_C0003G0016</name>
</gene>
<proteinExistence type="inferred from homology"/>
<comment type="caution">
    <text evidence="5">The sequence shown here is derived from an EMBL/GenBank/DDBJ whole genome shotgun (WGS) entry which is preliminary data.</text>
</comment>
<dbReference type="AlphaFoldDB" id="A0A0G1H3B5"/>
<evidence type="ECO:0000256" key="3">
    <source>
        <dbReference type="ARBA" id="ARBA00023274"/>
    </source>
</evidence>
<evidence type="ECO:0000256" key="2">
    <source>
        <dbReference type="ARBA" id="ARBA00022980"/>
    </source>
</evidence>
<organism evidence="5 6">
    <name type="scientific">Candidatus Giovannonibacteria bacterium GW2011_GWA2_44_13b</name>
    <dbReference type="NCBI Taxonomy" id="1618647"/>
    <lineage>
        <taxon>Bacteria</taxon>
        <taxon>Candidatus Giovannoniibacteriota</taxon>
    </lineage>
</organism>
<dbReference type="GO" id="GO:0006412">
    <property type="term" value="P:translation"/>
    <property type="evidence" value="ECO:0007669"/>
    <property type="project" value="UniProtKB-UniRule"/>
</dbReference>
<comment type="function">
    <text evidence="4">Located on the platform of the 30S subunit, it bridges several disparate RNA helices of the 16S rRNA. Forms part of the Shine-Dalgarno cleft in the 70S ribosome.</text>
</comment>
<dbReference type="GO" id="GO:0005840">
    <property type="term" value="C:ribosome"/>
    <property type="evidence" value="ECO:0007669"/>
    <property type="project" value="UniProtKB-KW"/>
</dbReference>
<dbReference type="Gene3D" id="3.30.420.80">
    <property type="entry name" value="Ribosomal protein S11"/>
    <property type="match status" value="1"/>
</dbReference>
<evidence type="ECO:0000313" key="6">
    <source>
        <dbReference type="Proteomes" id="UP000034736"/>
    </source>
</evidence>
<evidence type="ECO:0000256" key="4">
    <source>
        <dbReference type="HAMAP-Rule" id="MF_01310"/>
    </source>
</evidence>
<evidence type="ECO:0000313" key="5">
    <source>
        <dbReference type="EMBL" id="KKT41916.1"/>
    </source>
</evidence>
<dbReference type="HAMAP" id="MF_01310">
    <property type="entry name" value="Ribosomal_uS11"/>
    <property type="match status" value="1"/>
</dbReference>
<dbReference type="NCBIfam" id="NF003698">
    <property type="entry name" value="PRK05309.1"/>
    <property type="match status" value="1"/>
</dbReference>
<keyword evidence="3 4" id="KW-0687">Ribonucleoprotein</keyword>
<comment type="subunit">
    <text evidence="4">Part of the 30S ribosomal subunit. Interacts with proteins S7 and S18. Binds to IF-3.</text>
</comment>
<comment type="similarity">
    <text evidence="1 4">Belongs to the universal ribosomal protein uS11 family.</text>
</comment>
<reference evidence="5 6" key="1">
    <citation type="journal article" date="2015" name="Nature">
        <title>rRNA introns, odd ribosomes, and small enigmatic genomes across a large radiation of phyla.</title>
        <authorList>
            <person name="Brown C.T."/>
            <person name="Hug L.A."/>
            <person name="Thomas B.C."/>
            <person name="Sharon I."/>
            <person name="Castelle C.J."/>
            <person name="Singh A."/>
            <person name="Wilkins M.J."/>
            <person name="Williams K.H."/>
            <person name="Banfield J.F."/>
        </authorList>
    </citation>
    <scope>NUCLEOTIDE SEQUENCE [LARGE SCALE GENOMIC DNA]</scope>
</reference>
<dbReference type="EMBL" id="LCHU01000003">
    <property type="protein sequence ID" value="KKT41916.1"/>
    <property type="molecule type" value="Genomic_DNA"/>
</dbReference>
<dbReference type="Pfam" id="PF00411">
    <property type="entry name" value="Ribosomal_S11"/>
    <property type="match status" value="1"/>
</dbReference>
<accession>A0A0G1H3B5</accession>
<dbReference type="Proteomes" id="UP000034736">
    <property type="component" value="Unassembled WGS sequence"/>
</dbReference>
<dbReference type="STRING" id="1618647.UW30_C0003G0016"/>
<dbReference type="GO" id="GO:0019843">
    <property type="term" value="F:rRNA binding"/>
    <property type="evidence" value="ECO:0007669"/>
    <property type="project" value="UniProtKB-UniRule"/>
</dbReference>
<keyword evidence="4" id="KW-0694">RNA-binding</keyword>
<dbReference type="GO" id="GO:0003735">
    <property type="term" value="F:structural constituent of ribosome"/>
    <property type="evidence" value="ECO:0007669"/>
    <property type="project" value="InterPro"/>
</dbReference>
<dbReference type="InterPro" id="IPR036967">
    <property type="entry name" value="Ribosomal_uS11_sf"/>
</dbReference>
<sequence>MGKKRIIQKQDLTTDEGRAAAIKLSSPKKKMTEGIVHVQATYNNTIISITDSRGDVIMTSSAGALGFSGAKKATPYASTKVAEFLGEKAKVLGLKDINILIKGVGSGRDAAARSFVAQGFDVHSIRDITPVPHNGPRSPKPRRV</sequence>
<dbReference type="SUPFAM" id="SSF53137">
    <property type="entry name" value="Translational machinery components"/>
    <property type="match status" value="1"/>
</dbReference>
<evidence type="ECO:0000256" key="1">
    <source>
        <dbReference type="ARBA" id="ARBA00006194"/>
    </source>
</evidence>
<dbReference type="PIRSF" id="PIRSF002131">
    <property type="entry name" value="Ribosomal_S11"/>
    <property type="match status" value="1"/>
</dbReference>